<sequence length="431" mass="50659">MNNFVITSNSQIPSSGFYFIVLTQRDKLYRYTIEASLLKGDKCFVYCESDKNIKMIPREHILDCGKQESFQFDVYGTGSAISFGMLFFNSNVNYILIINKISVKFDDVECINPKDIILHKNARLYCHKDDMDIHFIDLREKNFLKYNNDLTTYNPFTPNNKSSVLNKITVIYGIHDFVKFLVQYNNLLNKIMFLIIYVIGDDIYDLFYNKKLYTKDNLINFLNNKKCILLSDTEYHSKIINASFNLNSIVCPLPYYINEEPAEYIKINKNKIGCYMPNDNKNLYQYDILLSVIKQTPEFEYHFYNERGYIRTDEEKNISNIVPHYEPIIDNSKFVKDLLCGIYLTKHNYDSYICVNYIMNGKFIITNCDIDYALETSLETTDIIDKINMVSKMKDFTNIDGKNYYTQKHSAKSFGDNIYNIIVNKLIECHN</sequence>
<accession>A0A1V0S9G4</accession>
<gene>
    <name evidence="1" type="ORF">Catovirus_1_392</name>
</gene>
<protein>
    <submittedName>
        <fullName evidence="1">Uncharacterized protein</fullName>
    </submittedName>
</protein>
<proteinExistence type="predicted"/>
<reference evidence="1" key="1">
    <citation type="journal article" date="2017" name="Science">
        <title>Giant viruses with an expanded complement of translation system components.</title>
        <authorList>
            <person name="Schulz F."/>
            <person name="Yutin N."/>
            <person name="Ivanova N.N."/>
            <person name="Ortega D.R."/>
            <person name="Lee T.K."/>
            <person name="Vierheilig J."/>
            <person name="Daims H."/>
            <person name="Horn M."/>
            <person name="Wagner M."/>
            <person name="Jensen G.J."/>
            <person name="Kyrpides N.C."/>
            <person name="Koonin E.V."/>
            <person name="Woyke T."/>
        </authorList>
    </citation>
    <scope>NUCLEOTIDE SEQUENCE</scope>
    <source>
        <strain evidence="1">CTV1</strain>
    </source>
</reference>
<name>A0A1V0S9G4_9VIRU</name>
<dbReference type="EMBL" id="KY684083">
    <property type="protein sequence ID" value="ARF08342.1"/>
    <property type="molecule type" value="Genomic_DNA"/>
</dbReference>
<organism evidence="1">
    <name type="scientific">Catovirus CTV1</name>
    <dbReference type="NCBI Taxonomy" id="1977631"/>
    <lineage>
        <taxon>Viruses</taxon>
        <taxon>Varidnaviria</taxon>
        <taxon>Bamfordvirae</taxon>
        <taxon>Nucleocytoviricota</taxon>
        <taxon>Megaviricetes</taxon>
        <taxon>Imitervirales</taxon>
        <taxon>Mimiviridae</taxon>
        <taxon>Klosneuvirinae</taxon>
        <taxon>Catovirus</taxon>
    </lineage>
</organism>
<evidence type="ECO:0000313" key="1">
    <source>
        <dbReference type="EMBL" id="ARF08342.1"/>
    </source>
</evidence>